<evidence type="ECO:0000313" key="7">
    <source>
        <dbReference type="Proteomes" id="UP000034947"/>
    </source>
</evidence>
<keyword evidence="7" id="KW-1185">Reference proteome</keyword>
<dbReference type="EMBL" id="JYKN01000149">
    <property type="protein sequence ID" value="KKK25531.1"/>
    <property type="molecule type" value="Genomic_DNA"/>
</dbReference>
<comment type="subcellular location">
    <subcellularLocation>
        <location evidence="1 4">Nucleus</location>
    </subcellularLocation>
</comment>
<feature type="region of interest" description="Disordered" evidence="5">
    <location>
        <begin position="213"/>
        <end position="251"/>
    </location>
</feature>
<feature type="region of interest" description="Disordered" evidence="5">
    <location>
        <begin position="307"/>
        <end position="334"/>
    </location>
</feature>
<dbReference type="InterPro" id="IPR013921">
    <property type="entry name" value="Mediator_Med20"/>
</dbReference>
<keyword evidence="4" id="KW-0804">Transcription</keyword>
<dbReference type="GO" id="GO:0006357">
    <property type="term" value="P:regulation of transcription by RNA polymerase II"/>
    <property type="evidence" value="ECO:0007669"/>
    <property type="project" value="InterPro"/>
</dbReference>
<comment type="similarity">
    <text evidence="2 4">Belongs to the Mediator complex subunit 20 family.</text>
</comment>
<evidence type="ECO:0000256" key="5">
    <source>
        <dbReference type="SAM" id="MobiDB-lite"/>
    </source>
</evidence>
<reference evidence="6 7" key="1">
    <citation type="submission" date="2015-02" db="EMBL/GenBank/DDBJ databases">
        <title>Draft Genome Sequences of Two Closely-Related Aflatoxigenic Aspergillus Species Obtained from the Cote d'Ivoire.</title>
        <authorList>
            <person name="Moore G.G."/>
            <person name="Beltz S.B."/>
            <person name="Mack B.M."/>
        </authorList>
    </citation>
    <scope>NUCLEOTIDE SEQUENCE [LARGE SCALE GENOMIC DNA]</scope>
    <source>
        <strain evidence="6 7">SRRC1432</strain>
    </source>
</reference>
<accession>A0A0F8VQQ4</accession>
<dbReference type="OrthoDB" id="1854899at2759"/>
<protein>
    <recommendedName>
        <fullName evidence="4">Mediator of RNA polymerase II transcription subunit 20</fullName>
    </recommendedName>
    <alternativeName>
        <fullName evidence="4">Mediator complex subunit 20</fullName>
    </alternativeName>
</protein>
<keyword evidence="3 4" id="KW-0539">Nucleus</keyword>
<keyword evidence="4" id="KW-0010">Activator</keyword>
<evidence type="ECO:0000256" key="1">
    <source>
        <dbReference type="ARBA" id="ARBA00004123"/>
    </source>
</evidence>
<evidence type="ECO:0000256" key="3">
    <source>
        <dbReference type="ARBA" id="ARBA00023242"/>
    </source>
</evidence>
<feature type="compositionally biased region" description="Basic and acidic residues" evidence="5">
    <location>
        <begin position="307"/>
        <end position="318"/>
    </location>
</feature>
<evidence type="ECO:0000256" key="4">
    <source>
        <dbReference type="RuleBase" id="RU364152"/>
    </source>
</evidence>
<evidence type="ECO:0000313" key="6">
    <source>
        <dbReference type="EMBL" id="KKK25531.1"/>
    </source>
</evidence>
<dbReference type="GO" id="GO:0003712">
    <property type="term" value="F:transcription coregulator activity"/>
    <property type="evidence" value="ECO:0007669"/>
    <property type="project" value="InterPro"/>
</dbReference>
<sequence length="350" mass="38140">MPITGVFFIPSNPNASTVLSTVSERLHSVLAEEPTHVGRWALEHKLMRDTPSCLPPSTTQRPLVPKYMQFLSLTSYPNHGFIYTSQPLETQTHLHHPAMPVAAAPPNSAAAAAAAAAGGTQPGTASSMVMTTVPLPSCSALYQHFVYACQPFWCPRHTVAVGGGMVYDVGDFRVRLGDVRQTQPAARVRGTVVEIEWRGPSLVNTISSLYQSHSRKGRKNAEGSATDRTAQLLPHHDIKDGDNDDNDSGIDLAFPEGIDDADIDGEYAASAVLIREFWARLGIEGAREAILVPGLGKEVKEQLHRLKQQEKQPVERGWNDGGSGQVDEDPDPTAGVDVARQFMEIFRFNR</sequence>
<gene>
    <name evidence="4" type="primary">MED20</name>
    <name evidence="6" type="ORF">AOCH_001081</name>
</gene>
<dbReference type="AlphaFoldDB" id="A0A0F8VQQ4"/>
<organism evidence="6 7">
    <name type="scientific">Aspergillus ochraceoroseus</name>
    <dbReference type="NCBI Taxonomy" id="138278"/>
    <lineage>
        <taxon>Eukaryota</taxon>
        <taxon>Fungi</taxon>
        <taxon>Dikarya</taxon>
        <taxon>Ascomycota</taxon>
        <taxon>Pezizomycotina</taxon>
        <taxon>Eurotiomycetes</taxon>
        <taxon>Eurotiomycetidae</taxon>
        <taxon>Eurotiales</taxon>
        <taxon>Aspergillaceae</taxon>
        <taxon>Aspergillus</taxon>
        <taxon>Aspergillus subgen. Nidulantes</taxon>
    </lineage>
</organism>
<name>A0A0F8VQQ4_9EURO</name>
<dbReference type="GO" id="GO:0016592">
    <property type="term" value="C:mediator complex"/>
    <property type="evidence" value="ECO:0007669"/>
    <property type="project" value="InterPro"/>
</dbReference>
<proteinExistence type="inferred from homology"/>
<comment type="subunit">
    <text evidence="4">Component of the Mediator complex.</text>
</comment>
<keyword evidence="4" id="KW-0805">Transcription regulation</keyword>
<dbReference type="VEuPathDB" id="FungiDB:P175DRAFT_0489367"/>
<comment type="caution">
    <text evidence="6">The sequence shown here is derived from an EMBL/GenBank/DDBJ whole genome shotgun (WGS) entry which is preliminary data.</text>
</comment>
<comment type="function">
    <text evidence="4">Component of the Mediator complex, a coactivator involved in the regulated transcription of nearly all RNA polymerase II-dependent genes. Mediator functions as a bridge to convey information from gene-specific regulatory proteins to the basal RNA polymerase II transcription machinery. Mediator is recruited to promoters by direct interactions with regulatory proteins and serves as a scaffold for the assembly of a functional preinitiation complex with RNA polymerase II and the general transcription factors.</text>
</comment>
<dbReference type="Proteomes" id="UP000034947">
    <property type="component" value="Unassembled WGS sequence"/>
</dbReference>
<dbReference type="Pfam" id="PF08612">
    <property type="entry name" value="Med20"/>
    <property type="match status" value="1"/>
</dbReference>
<evidence type="ECO:0000256" key="2">
    <source>
        <dbReference type="ARBA" id="ARBA00010743"/>
    </source>
</evidence>